<name>A0A1G7RZS5_9SPHN</name>
<keyword evidence="4" id="KW-1185">Reference proteome</keyword>
<dbReference type="EMBL" id="WSUT01000005">
    <property type="protein sequence ID" value="MWC43852.1"/>
    <property type="molecule type" value="Genomic_DNA"/>
</dbReference>
<organism evidence="3 4">
    <name type="scientific">Sphingomonas carotinifaciens</name>
    <dbReference type="NCBI Taxonomy" id="1166323"/>
    <lineage>
        <taxon>Bacteria</taxon>
        <taxon>Pseudomonadati</taxon>
        <taxon>Pseudomonadota</taxon>
        <taxon>Alphaproteobacteria</taxon>
        <taxon>Sphingomonadales</taxon>
        <taxon>Sphingomonadaceae</taxon>
        <taxon>Sphingomonas</taxon>
    </lineage>
</organism>
<dbReference type="EMBL" id="FNBI01000016">
    <property type="protein sequence ID" value="SDG15719.1"/>
    <property type="molecule type" value="Genomic_DNA"/>
</dbReference>
<accession>A0A1G7RZS5</accession>
<dbReference type="RefSeq" id="WP_149683598.1">
    <property type="nucleotide sequence ID" value="NZ_FNBI01000016.1"/>
</dbReference>
<dbReference type="Proteomes" id="UP000323502">
    <property type="component" value="Unassembled WGS sequence"/>
</dbReference>
<feature type="signal peptide" evidence="1">
    <location>
        <begin position="1"/>
        <end position="22"/>
    </location>
</feature>
<sequence length="105" mass="11626">MRRTLLPSILLPLLCLGAPLQAQGTVETDSDYLQHRAATLKDRIDIAVKEHHLTGKKAAKLRLAVGKVQTEAGHLQTVNGTISRPDTDRMNQKLTDVERTLTHQP</sequence>
<evidence type="ECO:0000313" key="4">
    <source>
        <dbReference type="Proteomes" id="UP000323502"/>
    </source>
</evidence>
<keyword evidence="1" id="KW-0732">Signal</keyword>
<reference evidence="2 5" key="2">
    <citation type="submission" date="2019-12" db="EMBL/GenBank/DDBJ databases">
        <authorList>
            <person name="Zheng J."/>
        </authorList>
    </citation>
    <scope>NUCLEOTIDE SEQUENCE [LARGE SCALE GENOMIC DNA]</scope>
    <source>
        <strain evidence="2 5">DSM 27347</strain>
    </source>
</reference>
<dbReference type="Proteomes" id="UP000436801">
    <property type="component" value="Unassembled WGS sequence"/>
</dbReference>
<evidence type="ECO:0000256" key="1">
    <source>
        <dbReference type="SAM" id="SignalP"/>
    </source>
</evidence>
<reference evidence="3 4" key="1">
    <citation type="submission" date="2016-10" db="EMBL/GenBank/DDBJ databases">
        <authorList>
            <person name="Varghese N."/>
            <person name="Submissions S."/>
        </authorList>
    </citation>
    <scope>NUCLEOTIDE SEQUENCE [LARGE SCALE GENOMIC DNA]</scope>
    <source>
        <strain evidence="3 4">S7-754</strain>
    </source>
</reference>
<dbReference type="AlphaFoldDB" id="A0A1G7RZS5"/>
<evidence type="ECO:0000313" key="3">
    <source>
        <dbReference type="EMBL" id="SDG15719.1"/>
    </source>
</evidence>
<proteinExistence type="predicted"/>
<gene>
    <name evidence="2" type="ORF">GQR91_09325</name>
    <name evidence="3" type="ORF">SAMN05216557_11615</name>
</gene>
<evidence type="ECO:0000313" key="2">
    <source>
        <dbReference type="EMBL" id="MWC43852.1"/>
    </source>
</evidence>
<evidence type="ECO:0000313" key="5">
    <source>
        <dbReference type="Proteomes" id="UP000436801"/>
    </source>
</evidence>
<protein>
    <submittedName>
        <fullName evidence="3">Uncharacterized protein</fullName>
    </submittedName>
</protein>
<feature type="chain" id="PRO_5036307371" evidence="1">
    <location>
        <begin position="23"/>
        <end position="105"/>
    </location>
</feature>
<dbReference type="OrthoDB" id="7575365at2"/>